<evidence type="ECO:0000313" key="3">
    <source>
        <dbReference type="Proteomes" id="UP000834106"/>
    </source>
</evidence>
<accession>A0AAD1YYA6</accession>
<protein>
    <submittedName>
        <fullName evidence="2">Uncharacterized protein</fullName>
    </submittedName>
</protein>
<gene>
    <name evidence="2" type="ORF">FPE_LOCUS7047</name>
</gene>
<proteinExistence type="predicted"/>
<name>A0AAD1YYA6_9LAMI</name>
<dbReference type="AlphaFoldDB" id="A0AAD1YYA6"/>
<feature type="region of interest" description="Disordered" evidence="1">
    <location>
        <begin position="73"/>
        <end position="99"/>
    </location>
</feature>
<evidence type="ECO:0000313" key="2">
    <source>
        <dbReference type="EMBL" id="CAI9759617.1"/>
    </source>
</evidence>
<sequence>MFNEEEFPFQSGFLNKYVQPNTTTISLCPLPFENKLSHISSSPPAADIVQLRFSPVTGSFSRDLSLEADVSESNAGNIGADPKADQTVADEPGESDGNNTVAVYGDVNSNSQDCLHNVGHPMVTRRLGVILDACPLLLQFGTYQSVQIYRTQDLWSASISLLSIMVSTHAISGCFSPRHPTP</sequence>
<organism evidence="2 3">
    <name type="scientific">Fraxinus pennsylvanica</name>
    <dbReference type="NCBI Taxonomy" id="56036"/>
    <lineage>
        <taxon>Eukaryota</taxon>
        <taxon>Viridiplantae</taxon>
        <taxon>Streptophyta</taxon>
        <taxon>Embryophyta</taxon>
        <taxon>Tracheophyta</taxon>
        <taxon>Spermatophyta</taxon>
        <taxon>Magnoliopsida</taxon>
        <taxon>eudicotyledons</taxon>
        <taxon>Gunneridae</taxon>
        <taxon>Pentapetalae</taxon>
        <taxon>asterids</taxon>
        <taxon>lamiids</taxon>
        <taxon>Lamiales</taxon>
        <taxon>Oleaceae</taxon>
        <taxon>Oleeae</taxon>
        <taxon>Fraxinus</taxon>
    </lineage>
</organism>
<evidence type="ECO:0000256" key="1">
    <source>
        <dbReference type="SAM" id="MobiDB-lite"/>
    </source>
</evidence>
<reference evidence="2" key="1">
    <citation type="submission" date="2023-05" db="EMBL/GenBank/DDBJ databases">
        <authorList>
            <person name="Huff M."/>
        </authorList>
    </citation>
    <scope>NUCLEOTIDE SEQUENCE</scope>
</reference>
<keyword evidence="3" id="KW-1185">Reference proteome</keyword>
<dbReference type="EMBL" id="OU503039">
    <property type="protein sequence ID" value="CAI9759617.1"/>
    <property type="molecule type" value="Genomic_DNA"/>
</dbReference>
<dbReference type="Proteomes" id="UP000834106">
    <property type="component" value="Chromosome 4"/>
</dbReference>